<organism evidence="2 3">
    <name type="scientific">Aspergillus wentii DTO 134E9</name>
    <dbReference type="NCBI Taxonomy" id="1073089"/>
    <lineage>
        <taxon>Eukaryota</taxon>
        <taxon>Fungi</taxon>
        <taxon>Dikarya</taxon>
        <taxon>Ascomycota</taxon>
        <taxon>Pezizomycotina</taxon>
        <taxon>Eurotiomycetes</taxon>
        <taxon>Eurotiomycetidae</taxon>
        <taxon>Eurotiales</taxon>
        <taxon>Aspergillaceae</taxon>
        <taxon>Aspergillus</taxon>
        <taxon>Aspergillus subgen. Cremei</taxon>
    </lineage>
</organism>
<evidence type="ECO:0000313" key="3">
    <source>
        <dbReference type="Proteomes" id="UP000184383"/>
    </source>
</evidence>
<feature type="region of interest" description="Disordered" evidence="1">
    <location>
        <begin position="1"/>
        <end position="98"/>
    </location>
</feature>
<feature type="region of interest" description="Disordered" evidence="1">
    <location>
        <begin position="214"/>
        <end position="295"/>
    </location>
</feature>
<proteinExistence type="predicted"/>
<dbReference type="Proteomes" id="UP000184383">
    <property type="component" value="Unassembled WGS sequence"/>
</dbReference>
<dbReference type="OrthoDB" id="2446291at2759"/>
<feature type="compositionally biased region" description="Basic and acidic residues" evidence="1">
    <location>
        <begin position="251"/>
        <end position="261"/>
    </location>
</feature>
<sequence length="322" mass="34944">MFGFSAKRQREHDGLLDLDESAIHDRKKLRPLALHTSPNTFDLPSVTPNAQLAPQFRPSALTPVESSDDDDNDGDHKFPSNGTADAASCVHPPQHGLPPSSLAIETAMDVDAGREIPPMIGGNLSHWPPSVYGNGSVQPSPIPHNLVNQSLNINGGRTPITNATTPTYGYPLENGPPADLVGSDTMVSTDEMVSKNASLGKNHETAWWCRQRLPSPISEDGNAPVSSDKASPTDAEMAYNSSRPASPPLFHHHEQRNDSPKDQPLTGPWMETEPSSMSIEQTKQPANNSPGKKKITFSMGYRADCDKCRRKVPGHYSHIIRA</sequence>
<dbReference type="GeneID" id="63746447"/>
<dbReference type="AlphaFoldDB" id="A0A1L9RPF6"/>
<keyword evidence="3" id="KW-1185">Reference proteome</keyword>
<feature type="compositionally biased region" description="Polar residues" evidence="1">
    <location>
        <begin position="273"/>
        <end position="290"/>
    </location>
</feature>
<accession>A0A1L9RPF6</accession>
<evidence type="ECO:0000313" key="2">
    <source>
        <dbReference type="EMBL" id="OJJ36830.1"/>
    </source>
</evidence>
<name>A0A1L9RPF6_ASPWE</name>
<protein>
    <submittedName>
        <fullName evidence="2">Uncharacterized protein</fullName>
    </submittedName>
</protein>
<feature type="compositionally biased region" description="Polar residues" evidence="1">
    <location>
        <begin position="36"/>
        <end position="52"/>
    </location>
</feature>
<evidence type="ECO:0000256" key="1">
    <source>
        <dbReference type="SAM" id="MobiDB-lite"/>
    </source>
</evidence>
<dbReference type="RefSeq" id="XP_040690506.1">
    <property type="nucleotide sequence ID" value="XM_040830599.1"/>
</dbReference>
<reference evidence="3" key="1">
    <citation type="journal article" date="2017" name="Genome Biol.">
        <title>Comparative genomics reveals high biological diversity and specific adaptations in the industrially and medically important fungal genus Aspergillus.</title>
        <authorList>
            <person name="de Vries R.P."/>
            <person name="Riley R."/>
            <person name="Wiebenga A."/>
            <person name="Aguilar-Osorio G."/>
            <person name="Amillis S."/>
            <person name="Uchima C.A."/>
            <person name="Anderluh G."/>
            <person name="Asadollahi M."/>
            <person name="Askin M."/>
            <person name="Barry K."/>
            <person name="Battaglia E."/>
            <person name="Bayram O."/>
            <person name="Benocci T."/>
            <person name="Braus-Stromeyer S.A."/>
            <person name="Caldana C."/>
            <person name="Canovas D."/>
            <person name="Cerqueira G.C."/>
            <person name="Chen F."/>
            <person name="Chen W."/>
            <person name="Choi C."/>
            <person name="Clum A."/>
            <person name="Dos Santos R.A."/>
            <person name="Damasio A.R."/>
            <person name="Diallinas G."/>
            <person name="Emri T."/>
            <person name="Fekete E."/>
            <person name="Flipphi M."/>
            <person name="Freyberg S."/>
            <person name="Gallo A."/>
            <person name="Gournas C."/>
            <person name="Habgood R."/>
            <person name="Hainaut M."/>
            <person name="Harispe M.L."/>
            <person name="Henrissat B."/>
            <person name="Hilden K.S."/>
            <person name="Hope R."/>
            <person name="Hossain A."/>
            <person name="Karabika E."/>
            <person name="Karaffa L."/>
            <person name="Karanyi Z."/>
            <person name="Krasevec N."/>
            <person name="Kuo A."/>
            <person name="Kusch H."/>
            <person name="LaButti K."/>
            <person name="Lagendijk E.L."/>
            <person name="Lapidus A."/>
            <person name="Levasseur A."/>
            <person name="Lindquist E."/>
            <person name="Lipzen A."/>
            <person name="Logrieco A.F."/>
            <person name="MacCabe A."/>
            <person name="Maekelae M.R."/>
            <person name="Malavazi I."/>
            <person name="Melin P."/>
            <person name="Meyer V."/>
            <person name="Mielnichuk N."/>
            <person name="Miskei M."/>
            <person name="Molnar A.P."/>
            <person name="Mule G."/>
            <person name="Ngan C.Y."/>
            <person name="Orejas M."/>
            <person name="Orosz E."/>
            <person name="Ouedraogo J.P."/>
            <person name="Overkamp K.M."/>
            <person name="Park H.-S."/>
            <person name="Perrone G."/>
            <person name="Piumi F."/>
            <person name="Punt P.J."/>
            <person name="Ram A.F."/>
            <person name="Ramon A."/>
            <person name="Rauscher S."/>
            <person name="Record E."/>
            <person name="Riano-Pachon D.M."/>
            <person name="Robert V."/>
            <person name="Roehrig J."/>
            <person name="Ruller R."/>
            <person name="Salamov A."/>
            <person name="Salih N.S."/>
            <person name="Samson R.A."/>
            <person name="Sandor E."/>
            <person name="Sanguinetti M."/>
            <person name="Schuetze T."/>
            <person name="Sepcic K."/>
            <person name="Shelest E."/>
            <person name="Sherlock G."/>
            <person name="Sophianopoulou V."/>
            <person name="Squina F.M."/>
            <person name="Sun H."/>
            <person name="Susca A."/>
            <person name="Todd R.B."/>
            <person name="Tsang A."/>
            <person name="Unkles S.E."/>
            <person name="van de Wiele N."/>
            <person name="van Rossen-Uffink D."/>
            <person name="Oliveira J.V."/>
            <person name="Vesth T.C."/>
            <person name="Visser J."/>
            <person name="Yu J.-H."/>
            <person name="Zhou M."/>
            <person name="Andersen M.R."/>
            <person name="Archer D.B."/>
            <person name="Baker S.E."/>
            <person name="Benoit I."/>
            <person name="Brakhage A.A."/>
            <person name="Braus G.H."/>
            <person name="Fischer R."/>
            <person name="Frisvad J.C."/>
            <person name="Goldman G.H."/>
            <person name="Houbraken J."/>
            <person name="Oakley B."/>
            <person name="Pocsi I."/>
            <person name="Scazzocchio C."/>
            <person name="Seiboth B."/>
            <person name="vanKuyk P.A."/>
            <person name="Wortman J."/>
            <person name="Dyer P.S."/>
            <person name="Grigoriev I.V."/>
        </authorList>
    </citation>
    <scope>NUCLEOTIDE SEQUENCE [LARGE SCALE GENOMIC DNA]</scope>
    <source>
        <strain evidence="3">DTO 134E9</strain>
    </source>
</reference>
<dbReference type="EMBL" id="KV878211">
    <property type="protein sequence ID" value="OJJ36830.1"/>
    <property type="molecule type" value="Genomic_DNA"/>
</dbReference>
<dbReference type="VEuPathDB" id="FungiDB:ASPWEDRAFT_170337"/>
<gene>
    <name evidence="2" type="ORF">ASPWEDRAFT_170337</name>
</gene>